<evidence type="ECO:0000256" key="3">
    <source>
        <dbReference type="ARBA" id="ARBA00022960"/>
    </source>
</evidence>
<dbReference type="PROSITE" id="PS52029">
    <property type="entry name" value="LD_TPASE"/>
    <property type="match status" value="1"/>
</dbReference>
<organism evidence="8 9">
    <name type="scientific">Oribacterium sinus</name>
    <dbReference type="NCBI Taxonomy" id="237576"/>
    <lineage>
        <taxon>Bacteria</taxon>
        <taxon>Bacillati</taxon>
        <taxon>Bacillota</taxon>
        <taxon>Clostridia</taxon>
        <taxon>Lachnospirales</taxon>
        <taxon>Lachnospiraceae</taxon>
        <taxon>Oribacterium</taxon>
    </lineage>
</organism>
<dbReference type="Gene3D" id="2.40.440.10">
    <property type="entry name" value="L,D-transpeptidase catalytic domain-like"/>
    <property type="match status" value="1"/>
</dbReference>
<evidence type="ECO:0000256" key="5">
    <source>
        <dbReference type="ARBA" id="ARBA00023316"/>
    </source>
</evidence>
<dbReference type="GO" id="GO:0071972">
    <property type="term" value="F:peptidoglycan L,D-transpeptidase activity"/>
    <property type="evidence" value="ECO:0007669"/>
    <property type="project" value="TreeGrafter"/>
</dbReference>
<keyword evidence="3 6" id="KW-0133">Cell shape</keyword>
<dbReference type="GO" id="GO:0016740">
    <property type="term" value="F:transferase activity"/>
    <property type="evidence" value="ECO:0007669"/>
    <property type="project" value="UniProtKB-KW"/>
</dbReference>
<keyword evidence="2" id="KW-0808">Transferase</keyword>
<dbReference type="AlphaFoldDB" id="A0A7W9SEC3"/>
<dbReference type="InterPro" id="IPR022029">
    <property type="entry name" value="YoaR-like_PG-bd"/>
</dbReference>
<comment type="caution">
    <text evidence="8">The sequence shown here is derived from an EMBL/GenBank/DDBJ whole genome shotgun (WGS) entry which is preliminary data.</text>
</comment>
<feature type="domain" description="L,D-TPase catalytic" evidence="7">
    <location>
        <begin position="356"/>
        <end position="481"/>
    </location>
</feature>
<proteinExistence type="predicted"/>
<dbReference type="RefSeq" id="WP_183682747.1">
    <property type="nucleotide sequence ID" value="NZ_JACHHH010000002.1"/>
</dbReference>
<feature type="active site" description="Nucleophile" evidence="6">
    <location>
        <position position="457"/>
    </location>
</feature>
<protein>
    <recommendedName>
        <fullName evidence="7">L,D-TPase catalytic domain-containing protein</fullName>
    </recommendedName>
</protein>
<dbReference type="Gene3D" id="3.10.20.800">
    <property type="match status" value="1"/>
</dbReference>
<gene>
    <name evidence="8" type="ORF">HNQ46_000581</name>
</gene>
<dbReference type="GO" id="GO:0008360">
    <property type="term" value="P:regulation of cell shape"/>
    <property type="evidence" value="ECO:0007669"/>
    <property type="project" value="UniProtKB-UniRule"/>
</dbReference>
<dbReference type="Pfam" id="PF12229">
    <property type="entry name" value="PG_binding_4"/>
    <property type="match status" value="1"/>
</dbReference>
<dbReference type="PANTHER" id="PTHR30582">
    <property type="entry name" value="L,D-TRANSPEPTIDASE"/>
    <property type="match status" value="1"/>
</dbReference>
<comment type="pathway">
    <text evidence="1 6">Cell wall biogenesis; peptidoglycan biosynthesis.</text>
</comment>
<keyword evidence="4 6" id="KW-0573">Peptidoglycan synthesis</keyword>
<dbReference type="GO" id="GO:0071555">
    <property type="term" value="P:cell wall organization"/>
    <property type="evidence" value="ECO:0007669"/>
    <property type="project" value="UniProtKB-UniRule"/>
</dbReference>
<dbReference type="InterPro" id="IPR038063">
    <property type="entry name" value="Transpep_catalytic_dom"/>
</dbReference>
<dbReference type="SUPFAM" id="SSF141523">
    <property type="entry name" value="L,D-transpeptidase catalytic domain-like"/>
    <property type="match status" value="1"/>
</dbReference>
<dbReference type="Proteomes" id="UP000522163">
    <property type="component" value="Unassembled WGS sequence"/>
</dbReference>
<dbReference type="InterPro" id="IPR050979">
    <property type="entry name" value="LD-transpeptidase"/>
</dbReference>
<evidence type="ECO:0000256" key="6">
    <source>
        <dbReference type="PROSITE-ProRule" id="PRU01373"/>
    </source>
</evidence>
<reference evidence="8 9" key="1">
    <citation type="submission" date="2020-08" db="EMBL/GenBank/DDBJ databases">
        <title>Genomic Encyclopedia of Type Strains, Phase IV (KMG-IV): sequencing the most valuable type-strain genomes for metagenomic binning, comparative biology and taxonomic classification.</title>
        <authorList>
            <person name="Goeker M."/>
        </authorList>
    </citation>
    <scope>NUCLEOTIDE SEQUENCE [LARGE SCALE GENOMIC DNA]</scope>
    <source>
        <strain evidence="8 9">DSM 17245</strain>
    </source>
</reference>
<dbReference type="GO" id="GO:0005576">
    <property type="term" value="C:extracellular region"/>
    <property type="evidence" value="ECO:0007669"/>
    <property type="project" value="TreeGrafter"/>
</dbReference>
<dbReference type="Pfam" id="PF03734">
    <property type="entry name" value="YkuD"/>
    <property type="match status" value="1"/>
</dbReference>
<name>A0A7W9SEC3_9FIRM</name>
<evidence type="ECO:0000256" key="4">
    <source>
        <dbReference type="ARBA" id="ARBA00022984"/>
    </source>
</evidence>
<dbReference type="PANTHER" id="PTHR30582:SF33">
    <property type="entry name" value="EXPORTED PROTEIN"/>
    <property type="match status" value="1"/>
</dbReference>
<sequence length="482" mass="53019">MAINAQKKILPTATKQTGRRERSLKSNYFQKIALGLLFSGILTFSQAGKGFALDRFLAGTHGNGIPIGGKTVEEAKAYLEGAYSQNYVLYLIGREKTEEISGQDIGYHLQAATNLPEILQKEAESGAQGSPDQRIDYSLEGSTASYDTVKLKEKLEALSMVKDAKETRTASVVKENGVYTIIPEQEGNSLNWDRLWARVERALQRGENTIQLSDDGIYDAITQRKADLEGKVDAMNKLSSVTIVTNILGNKESLTGEQLQEMVTGVNASGLSFDEEKLLAYAQSLENKYGNLGNTVSFHSASGKDIAMNTPYGLHINVAAERDALRAAISSLQSQEREPVYAYRPAQYAQPQFGNTFLEIDLGLQHVYYYENGALTWESPTVTGMLTEDRATPSGVFFLKGKETNRTLKGKMVDGKPEYEAPVSYWMPFNGNIGLHDATWRSKFGGNIYVKNGSHGCINLPKNKAAELFAKIQKGCPIVVHP</sequence>
<evidence type="ECO:0000256" key="2">
    <source>
        <dbReference type="ARBA" id="ARBA00022679"/>
    </source>
</evidence>
<feature type="active site" description="Proton donor/acceptor" evidence="6">
    <location>
        <position position="436"/>
    </location>
</feature>
<keyword evidence="5 6" id="KW-0961">Cell wall biogenesis/degradation</keyword>
<accession>A0A7W9SEC3</accession>
<evidence type="ECO:0000259" key="7">
    <source>
        <dbReference type="PROSITE" id="PS52029"/>
    </source>
</evidence>
<dbReference type="GeneID" id="85014141"/>
<dbReference type="GO" id="GO:0018104">
    <property type="term" value="P:peptidoglycan-protein cross-linking"/>
    <property type="evidence" value="ECO:0007669"/>
    <property type="project" value="TreeGrafter"/>
</dbReference>
<dbReference type="EMBL" id="JACHHH010000002">
    <property type="protein sequence ID" value="MBB6040618.1"/>
    <property type="molecule type" value="Genomic_DNA"/>
</dbReference>
<dbReference type="UniPathway" id="UPA00219"/>
<dbReference type="CDD" id="cd16913">
    <property type="entry name" value="YkuD_like"/>
    <property type="match status" value="1"/>
</dbReference>
<evidence type="ECO:0000313" key="9">
    <source>
        <dbReference type="Proteomes" id="UP000522163"/>
    </source>
</evidence>
<evidence type="ECO:0000313" key="8">
    <source>
        <dbReference type="EMBL" id="MBB6040618.1"/>
    </source>
</evidence>
<dbReference type="InterPro" id="IPR038054">
    <property type="entry name" value="LD_TPept-like_central_sf"/>
</dbReference>
<evidence type="ECO:0000256" key="1">
    <source>
        <dbReference type="ARBA" id="ARBA00004752"/>
    </source>
</evidence>
<dbReference type="InterPro" id="IPR005490">
    <property type="entry name" value="LD_TPept_cat_dom"/>
</dbReference>
<dbReference type="SUPFAM" id="SSF143985">
    <property type="entry name" value="L,D-transpeptidase pre-catalytic domain-like"/>
    <property type="match status" value="1"/>
</dbReference>